<evidence type="ECO:0000313" key="2">
    <source>
        <dbReference type="EMBL" id="KYP48172.1"/>
    </source>
</evidence>
<organism evidence="2 3">
    <name type="scientific">Cajanus cajan</name>
    <name type="common">Pigeon pea</name>
    <name type="synonym">Cajanus indicus</name>
    <dbReference type="NCBI Taxonomy" id="3821"/>
    <lineage>
        <taxon>Eukaryota</taxon>
        <taxon>Viridiplantae</taxon>
        <taxon>Streptophyta</taxon>
        <taxon>Embryophyta</taxon>
        <taxon>Tracheophyta</taxon>
        <taxon>Spermatophyta</taxon>
        <taxon>Magnoliopsida</taxon>
        <taxon>eudicotyledons</taxon>
        <taxon>Gunneridae</taxon>
        <taxon>Pentapetalae</taxon>
        <taxon>rosids</taxon>
        <taxon>fabids</taxon>
        <taxon>Fabales</taxon>
        <taxon>Fabaceae</taxon>
        <taxon>Papilionoideae</taxon>
        <taxon>50 kb inversion clade</taxon>
        <taxon>NPAAA clade</taxon>
        <taxon>indigoferoid/millettioid clade</taxon>
        <taxon>Phaseoleae</taxon>
        <taxon>Cajanus</taxon>
    </lineage>
</organism>
<feature type="region of interest" description="Disordered" evidence="1">
    <location>
        <begin position="246"/>
        <end position="296"/>
    </location>
</feature>
<dbReference type="AlphaFoldDB" id="A0A151S053"/>
<feature type="compositionally biased region" description="Basic and acidic residues" evidence="1">
    <location>
        <begin position="119"/>
        <end position="130"/>
    </location>
</feature>
<evidence type="ECO:0000256" key="1">
    <source>
        <dbReference type="SAM" id="MobiDB-lite"/>
    </source>
</evidence>
<protein>
    <submittedName>
        <fullName evidence="2">Adenylate kinase isoenzyme 6</fullName>
    </submittedName>
</protein>
<dbReference type="Pfam" id="PF13238">
    <property type="entry name" value="AAA_18"/>
    <property type="match status" value="1"/>
</dbReference>
<evidence type="ECO:0000313" key="3">
    <source>
        <dbReference type="Proteomes" id="UP000075243"/>
    </source>
</evidence>
<dbReference type="GO" id="GO:0003723">
    <property type="term" value="F:RNA binding"/>
    <property type="evidence" value="ECO:0007669"/>
    <property type="project" value="InterPro"/>
</dbReference>
<dbReference type="SUPFAM" id="SSF52540">
    <property type="entry name" value="P-loop containing nucleoside triphosphate hydrolases"/>
    <property type="match status" value="1"/>
</dbReference>
<proteinExistence type="predicted"/>
<dbReference type="Proteomes" id="UP000075243">
    <property type="component" value="Unassembled WGS sequence"/>
</dbReference>
<feature type="compositionally biased region" description="Acidic residues" evidence="1">
    <location>
        <begin position="287"/>
        <end position="296"/>
    </location>
</feature>
<gene>
    <name evidence="2" type="ORF">KK1_030174</name>
</gene>
<dbReference type="GO" id="GO:0000492">
    <property type="term" value="P:box C/D snoRNP assembly"/>
    <property type="evidence" value="ECO:0007669"/>
    <property type="project" value="TreeGrafter"/>
</dbReference>
<dbReference type="GO" id="GO:0005634">
    <property type="term" value="C:nucleus"/>
    <property type="evidence" value="ECO:0007669"/>
    <property type="project" value="TreeGrafter"/>
</dbReference>
<sequence length="296" mass="33825">MVHKNGKRGKPIILVTGTPGTGKTTVCTALAEATQLHHINVGELVKENNLRDSWDDELDCYVINEDLVCDELENVMEEGGNIVTTMLKEILAKQAELGVEVAEIPSYYLKKSENQGLQREGRNKFNDKRKFQNKSNKKPDRKGQFTKKQKFADKDSSESPSLKKRKPTLLQKLLSADIKRDKCHLFQVFRFMVVNSFFKHFPDKPLRYPSVLVKEIGSELDGEEKYLHTRKDVFKQENEETVQKIVNLNDDNGHDSEDEDSDDDENDSIVDSNQQKPPSLVKGIEKSDEEEGEIKE</sequence>
<keyword evidence="3" id="KW-1185">Reference proteome</keyword>
<accession>A0A151S053</accession>
<dbReference type="PANTHER" id="PTHR13309">
    <property type="entry name" value="NUCLEAR FRAGILE X MENTAL RETARDATION PROTEIN INTERACTING PROTEIN 1"/>
    <property type="match status" value="1"/>
</dbReference>
<feature type="compositionally biased region" description="Acidic residues" evidence="1">
    <location>
        <begin position="256"/>
        <end position="268"/>
    </location>
</feature>
<dbReference type="InterPro" id="IPR039136">
    <property type="entry name" value="NUFIP1-like"/>
</dbReference>
<dbReference type="EMBL" id="KQ483507">
    <property type="protein sequence ID" value="KYP48172.1"/>
    <property type="molecule type" value="Genomic_DNA"/>
</dbReference>
<name>A0A151S053_CAJCA</name>
<dbReference type="Gene3D" id="3.40.50.300">
    <property type="entry name" value="P-loop containing nucleotide triphosphate hydrolases"/>
    <property type="match status" value="1"/>
</dbReference>
<dbReference type="PANTHER" id="PTHR13309:SF0">
    <property type="entry name" value="FMR1-INTERACTING PROTEIN NUFIP1"/>
    <property type="match status" value="1"/>
</dbReference>
<dbReference type="GO" id="GO:0016301">
    <property type="term" value="F:kinase activity"/>
    <property type="evidence" value="ECO:0007669"/>
    <property type="project" value="UniProtKB-KW"/>
</dbReference>
<feature type="region of interest" description="Disordered" evidence="1">
    <location>
        <begin position="118"/>
        <end position="164"/>
    </location>
</feature>
<keyword evidence="2" id="KW-0808">Transferase</keyword>
<dbReference type="STRING" id="3821.A0A151S053"/>
<dbReference type="Gramene" id="C.cajan_33423.t">
    <property type="protein sequence ID" value="C.cajan_33423.t"/>
    <property type="gene ID" value="C.cajan_33423"/>
</dbReference>
<keyword evidence="2" id="KW-0418">Kinase</keyword>
<reference evidence="2" key="1">
    <citation type="journal article" date="2012" name="Nat. Biotechnol.">
        <title>Draft genome sequence of pigeonpea (Cajanus cajan), an orphan legume crop of resource-poor farmers.</title>
        <authorList>
            <person name="Varshney R.K."/>
            <person name="Chen W."/>
            <person name="Li Y."/>
            <person name="Bharti A.K."/>
            <person name="Saxena R.K."/>
            <person name="Schlueter J.A."/>
            <person name="Donoghue M.T."/>
            <person name="Azam S."/>
            <person name="Fan G."/>
            <person name="Whaley A.M."/>
            <person name="Farmer A.D."/>
            <person name="Sheridan J."/>
            <person name="Iwata A."/>
            <person name="Tuteja R."/>
            <person name="Penmetsa R.V."/>
            <person name="Wu W."/>
            <person name="Upadhyaya H.D."/>
            <person name="Yang S.P."/>
            <person name="Shah T."/>
            <person name="Saxena K.B."/>
            <person name="Michael T."/>
            <person name="McCombie W.R."/>
            <person name="Yang B."/>
            <person name="Zhang G."/>
            <person name="Yang H."/>
            <person name="Wang J."/>
            <person name="Spillane C."/>
            <person name="Cook D.R."/>
            <person name="May G.D."/>
            <person name="Xu X."/>
            <person name="Jackson S.A."/>
        </authorList>
    </citation>
    <scope>NUCLEOTIDE SEQUENCE [LARGE SCALE GENOMIC DNA]</scope>
</reference>
<dbReference type="InterPro" id="IPR027417">
    <property type="entry name" value="P-loop_NTPase"/>
</dbReference>